<feature type="region of interest" description="Disordered" evidence="1">
    <location>
        <begin position="1"/>
        <end position="25"/>
    </location>
</feature>
<feature type="compositionally biased region" description="Low complexity" evidence="1">
    <location>
        <begin position="8"/>
        <end position="25"/>
    </location>
</feature>
<comment type="caution">
    <text evidence="3">The sequence shown here is derived from an EMBL/GenBank/DDBJ whole genome shotgun (WGS) entry which is preliminary data.</text>
</comment>
<dbReference type="Pfam" id="PF06570">
    <property type="entry name" value="DUF1129"/>
    <property type="match status" value="1"/>
</dbReference>
<feature type="transmembrane region" description="Helical" evidence="2">
    <location>
        <begin position="146"/>
        <end position="169"/>
    </location>
</feature>
<dbReference type="PIRSF" id="PIRSF033111">
    <property type="entry name" value="UCP033111"/>
    <property type="match status" value="1"/>
</dbReference>
<gene>
    <name evidence="3" type="ORF">HF964_03445</name>
</gene>
<proteinExistence type="predicted"/>
<evidence type="ECO:0000256" key="2">
    <source>
        <dbReference type="SAM" id="Phobius"/>
    </source>
</evidence>
<organism evidence="3 4">
    <name type="scientific">Periweissella fabalis</name>
    <dbReference type="NCBI Taxonomy" id="1070421"/>
    <lineage>
        <taxon>Bacteria</taxon>
        <taxon>Bacillati</taxon>
        <taxon>Bacillota</taxon>
        <taxon>Bacilli</taxon>
        <taxon>Lactobacillales</taxon>
        <taxon>Lactobacillaceae</taxon>
        <taxon>Periweissella</taxon>
    </lineage>
</organism>
<feature type="transmembrane region" description="Helical" evidence="2">
    <location>
        <begin position="210"/>
        <end position="230"/>
    </location>
</feature>
<feature type="transmembrane region" description="Helical" evidence="2">
    <location>
        <begin position="181"/>
        <end position="204"/>
    </location>
</feature>
<sequence length="249" mass="26960">MVEENSNEAVAEQTAAETTETPVATTAHAAKQTLTKRNEDFMFQLKKQLHGKMEADQLASELTKIENELLAAQATGTTAKQLFGTPSETAAKLIAPKPRQAVAGNDAGYWLNALDTGILFLAMFGAVFGFFMLFNGSKLQTNGAPYGVVSLILTAATGGLIFAYIQGLLLPSANKPKRPFWYRLIAMILAIIAWMLIYLGVSFIPHSINPILPAWAYIIIAVLAFVGFIYERRITGITGGFFGGPTPKK</sequence>
<evidence type="ECO:0000313" key="4">
    <source>
        <dbReference type="Proteomes" id="UP000549765"/>
    </source>
</evidence>
<reference evidence="3 4" key="1">
    <citation type="submission" date="2020-04" db="EMBL/GenBank/DDBJ databases">
        <title>MicrobeNet Type strains.</title>
        <authorList>
            <person name="Nicholson A.C."/>
        </authorList>
    </citation>
    <scope>NUCLEOTIDE SEQUENCE [LARGE SCALE GENOMIC DNA]</scope>
    <source>
        <strain evidence="3 4">CCUG 61472</strain>
    </source>
</reference>
<dbReference type="Proteomes" id="UP000549765">
    <property type="component" value="Unassembled WGS sequence"/>
</dbReference>
<feature type="transmembrane region" description="Helical" evidence="2">
    <location>
        <begin position="109"/>
        <end position="134"/>
    </location>
</feature>
<dbReference type="AlphaFoldDB" id="A0A7X6N3B8"/>
<protein>
    <submittedName>
        <fullName evidence="3">DUF1129 domain-containing protein</fullName>
    </submittedName>
</protein>
<keyword evidence="4" id="KW-1185">Reference proteome</keyword>
<keyword evidence="2" id="KW-0472">Membrane</keyword>
<evidence type="ECO:0000256" key="1">
    <source>
        <dbReference type="SAM" id="MobiDB-lite"/>
    </source>
</evidence>
<dbReference type="RefSeq" id="WP_168721663.1">
    <property type="nucleotide sequence ID" value="NZ_JAAXPN010000002.1"/>
</dbReference>
<dbReference type="EMBL" id="JAAXPN010000002">
    <property type="protein sequence ID" value="NKZ23864.1"/>
    <property type="molecule type" value="Genomic_DNA"/>
</dbReference>
<dbReference type="InterPro" id="IPR009214">
    <property type="entry name" value="DUF1129"/>
</dbReference>
<keyword evidence="2" id="KW-0812">Transmembrane</keyword>
<name>A0A7X6N3B8_9LACO</name>
<evidence type="ECO:0000313" key="3">
    <source>
        <dbReference type="EMBL" id="NKZ23864.1"/>
    </source>
</evidence>
<accession>A0A7X6N3B8</accession>
<keyword evidence="2" id="KW-1133">Transmembrane helix</keyword>